<protein>
    <submittedName>
        <fullName evidence="1">Uncharacterized protein</fullName>
    </submittedName>
</protein>
<accession>A0A7R8WS44</accession>
<proteinExistence type="predicted"/>
<organism evidence="1">
    <name type="scientific">Cyprideis torosa</name>
    <dbReference type="NCBI Taxonomy" id="163714"/>
    <lineage>
        <taxon>Eukaryota</taxon>
        <taxon>Metazoa</taxon>
        <taxon>Ecdysozoa</taxon>
        <taxon>Arthropoda</taxon>
        <taxon>Crustacea</taxon>
        <taxon>Oligostraca</taxon>
        <taxon>Ostracoda</taxon>
        <taxon>Podocopa</taxon>
        <taxon>Podocopida</taxon>
        <taxon>Cytherocopina</taxon>
        <taxon>Cytheroidea</taxon>
        <taxon>Cytherideidae</taxon>
        <taxon>Cyprideis</taxon>
    </lineage>
</organism>
<reference evidence="1" key="1">
    <citation type="submission" date="2020-11" db="EMBL/GenBank/DDBJ databases">
        <authorList>
            <person name="Tran Van P."/>
        </authorList>
    </citation>
    <scope>NUCLEOTIDE SEQUENCE</scope>
</reference>
<dbReference type="EMBL" id="OB668101">
    <property type="protein sequence ID" value="CAD7234228.1"/>
    <property type="molecule type" value="Genomic_DNA"/>
</dbReference>
<name>A0A7R8WS44_9CRUS</name>
<feature type="non-terminal residue" evidence="1">
    <location>
        <position position="284"/>
    </location>
</feature>
<evidence type="ECO:0000313" key="1">
    <source>
        <dbReference type="EMBL" id="CAD7234228.1"/>
    </source>
</evidence>
<gene>
    <name evidence="1" type="ORF">CTOB1V02_LOCUS12044</name>
</gene>
<sequence>MVAACNSGVTMLSVMLMSPEYMKFRRSFITVGEEMASTLIRRISPSLKPPVFACVNLTNAEMLELTSFVAMNYIDSKTYLYLHYSGYGAPLTPASANDPNLLLIGIDTTTPEDIASQCPSDGDIADILTDRGKRPPALFFSTCDICIDRHANQFLNYNLFPHSEQRSYSNILYAKVISIYTHSIAKRWNSHGDNSTLFIRHLRPIIGDNNPLLETVHRVYSDHVSDITKPKNQGFMQIGRDLNLSSQSNISMADTPVDFLAPYLIRQRNIYDKLLEVPISQILQ</sequence>
<dbReference type="AlphaFoldDB" id="A0A7R8WS44"/>